<dbReference type="KEGG" id="saco:SAME_01728"/>
<dbReference type="EMBL" id="LT906454">
    <property type="protein sequence ID" value="SNV43652.1"/>
    <property type="molecule type" value="Genomic_DNA"/>
</dbReference>
<evidence type="ECO:0000313" key="4">
    <source>
        <dbReference type="Proteomes" id="UP000215144"/>
    </source>
</evidence>
<feature type="region of interest" description="Disordered" evidence="1">
    <location>
        <begin position="1"/>
        <end position="22"/>
    </location>
</feature>
<dbReference type="InterPro" id="IPR004191">
    <property type="entry name" value="Integrase_Tn916-type_DNA-bd_N"/>
</dbReference>
<sequence length="77" mass="9363">MINKKRKDNKNRILKDGEYQRPNGSYEYRWRDKRRKMNSIYAKSLVELREKEKQIIKDSLNGLNVTKKVSVDDLYQK</sequence>
<dbReference type="Proteomes" id="UP000215144">
    <property type="component" value="Chromosome 1"/>
</dbReference>
<dbReference type="InterPro" id="IPR016177">
    <property type="entry name" value="DNA-bd_dom_sf"/>
</dbReference>
<evidence type="ECO:0000259" key="2">
    <source>
        <dbReference type="Pfam" id="PF02920"/>
    </source>
</evidence>
<evidence type="ECO:0000313" key="3">
    <source>
        <dbReference type="EMBL" id="SNV43652.1"/>
    </source>
</evidence>
<proteinExistence type="predicted"/>
<accession>A0A239XAE0</accession>
<gene>
    <name evidence="3" type="primary">Int-Tn_2</name>
    <name evidence="3" type="ORF">SAMEA4504048_01728</name>
</gene>
<protein>
    <submittedName>
        <fullName evidence="3">Putative transposon integrase</fullName>
    </submittedName>
</protein>
<dbReference type="Pfam" id="PF02920">
    <property type="entry name" value="Integrase_DNA"/>
    <property type="match status" value="1"/>
</dbReference>
<dbReference type="SUPFAM" id="SSF54171">
    <property type="entry name" value="DNA-binding domain"/>
    <property type="match status" value="1"/>
</dbReference>
<dbReference type="GO" id="GO:0008907">
    <property type="term" value="F:integrase activity"/>
    <property type="evidence" value="ECO:0007669"/>
    <property type="project" value="InterPro"/>
</dbReference>
<dbReference type="Gene3D" id="3.30.160.60">
    <property type="entry name" value="Classic Zinc Finger"/>
    <property type="match status" value="1"/>
</dbReference>
<feature type="compositionally biased region" description="Basic and acidic residues" evidence="1">
    <location>
        <begin position="10"/>
        <end position="19"/>
    </location>
</feature>
<organism evidence="3 4">
    <name type="scientific">Streptococcus acidominimus</name>
    <dbReference type="NCBI Taxonomy" id="1326"/>
    <lineage>
        <taxon>Bacteria</taxon>
        <taxon>Bacillati</taxon>
        <taxon>Bacillota</taxon>
        <taxon>Bacilli</taxon>
        <taxon>Lactobacillales</taxon>
        <taxon>Streptococcaceae</taxon>
        <taxon>Streptococcus</taxon>
    </lineage>
</organism>
<feature type="domain" description="Integrase Tn916-type N-terminal DNA binding" evidence="2">
    <location>
        <begin position="3"/>
        <end position="58"/>
    </location>
</feature>
<evidence type="ECO:0000256" key="1">
    <source>
        <dbReference type="SAM" id="MobiDB-lite"/>
    </source>
</evidence>
<dbReference type="RefSeq" id="WP_231909793.1">
    <property type="nucleotide sequence ID" value="NZ_LT906454.1"/>
</dbReference>
<reference evidence="3 4" key="1">
    <citation type="submission" date="2017-06" db="EMBL/GenBank/DDBJ databases">
        <authorList>
            <consortium name="Pathogen Informatics"/>
        </authorList>
    </citation>
    <scope>NUCLEOTIDE SEQUENCE [LARGE SCALE GENOMIC DNA]</scope>
    <source>
        <strain evidence="3 4">NCTC11291</strain>
    </source>
</reference>
<dbReference type="AlphaFoldDB" id="A0A239XAE0"/>
<name>A0A239XAE0_STRAI</name>
<dbReference type="GO" id="GO:0003677">
    <property type="term" value="F:DNA binding"/>
    <property type="evidence" value="ECO:0007669"/>
    <property type="project" value="InterPro"/>
</dbReference>